<organism evidence="2 3">
    <name type="scientific">Colletotrichum kahawae</name>
    <name type="common">Coffee berry disease fungus</name>
    <dbReference type="NCBI Taxonomy" id="34407"/>
    <lineage>
        <taxon>Eukaryota</taxon>
        <taxon>Fungi</taxon>
        <taxon>Dikarya</taxon>
        <taxon>Ascomycota</taxon>
        <taxon>Pezizomycotina</taxon>
        <taxon>Sordariomycetes</taxon>
        <taxon>Hypocreomycetidae</taxon>
        <taxon>Glomerellales</taxon>
        <taxon>Glomerellaceae</taxon>
        <taxon>Colletotrichum</taxon>
        <taxon>Colletotrichum gloeosporioides species complex</taxon>
    </lineage>
</organism>
<feature type="compositionally biased region" description="Basic and acidic residues" evidence="1">
    <location>
        <begin position="310"/>
        <end position="328"/>
    </location>
</feature>
<dbReference type="Proteomes" id="UP001281614">
    <property type="component" value="Unassembled WGS sequence"/>
</dbReference>
<feature type="region of interest" description="Disordered" evidence="1">
    <location>
        <begin position="300"/>
        <end position="344"/>
    </location>
</feature>
<comment type="caution">
    <text evidence="2">The sequence shown here is derived from an EMBL/GenBank/DDBJ whole genome shotgun (WGS) entry which is preliminary data.</text>
</comment>
<evidence type="ECO:0000313" key="2">
    <source>
        <dbReference type="EMBL" id="KAK2755243.1"/>
    </source>
</evidence>
<dbReference type="EMBL" id="VYYT01000222">
    <property type="protein sequence ID" value="KAK2755243.1"/>
    <property type="molecule type" value="Genomic_DNA"/>
</dbReference>
<feature type="region of interest" description="Disordered" evidence="1">
    <location>
        <begin position="243"/>
        <end position="265"/>
    </location>
</feature>
<evidence type="ECO:0000256" key="1">
    <source>
        <dbReference type="SAM" id="MobiDB-lite"/>
    </source>
</evidence>
<name>A0AAD9YDZ5_COLKA</name>
<accession>A0AAD9YDZ5</accession>
<gene>
    <name evidence="2" type="ORF">CKAH01_01135</name>
</gene>
<proteinExistence type="predicted"/>
<sequence>MPWVKKSAWSWRWQDRPGPAVAEQEHDHVCQYAGCRDGVIGKEPGSRPGENSKAATWPQRISHNEPLGMLRRRKAVHSRLDSLGFDTVKGLWSMDKENGQLLSQNNTVRGTLVSTTPQSGHPSQRSWYLRPRIRVDPLRHCAPVVRGLPQCSSGRGGKRRKDLGCLSLHLRERETNPPRYNSNPSTHQPQFHTANIDDLLFNHQPNAVYLTRSHKYNDRDHAALADGTASPQEHLPRYFAKHGHEGVDPKKVKKNGGGRSNWGNAGEEVVDEDFRFTNARRRTNSSGYADNLSAFKTKFDVNEPEPVFEESIHGPNEEDGEDLTKTETSESGGSSYGDEKITKH</sequence>
<protein>
    <submittedName>
        <fullName evidence="2">Stf2-like protein</fullName>
    </submittedName>
</protein>
<evidence type="ECO:0000313" key="3">
    <source>
        <dbReference type="Proteomes" id="UP001281614"/>
    </source>
</evidence>
<dbReference type="AlphaFoldDB" id="A0AAD9YDZ5"/>
<keyword evidence="3" id="KW-1185">Reference proteome</keyword>
<reference evidence="2" key="1">
    <citation type="submission" date="2023-02" db="EMBL/GenBank/DDBJ databases">
        <title>Colletotrichum kahawae CIFC_Que2 genome sequencing and assembly.</title>
        <authorList>
            <person name="Baroncelli R."/>
        </authorList>
    </citation>
    <scope>NUCLEOTIDE SEQUENCE</scope>
    <source>
        <strain evidence="2">CIFC_Que2</strain>
    </source>
</reference>